<dbReference type="Proteomes" id="UP000811609">
    <property type="component" value="Chromosome 5"/>
</dbReference>
<proteinExistence type="inferred from homology"/>
<dbReference type="PANTHER" id="PTHR31471">
    <property type="entry name" value="OS02G0116800 PROTEIN"/>
    <property type="match status" value="1"/>
</dbReference>
<dbReference type="PANTHER" id="PTHR31471:SF52">
    <property type="entry name" value="F12A21.28"/>
    <property type="match status" value="1"/>
</dbReference>
<feature type="region of interest" description="Disordered" evidence="2">
    <location>
        <begin position="62"/>
        <end position="106"/>
    </location>
</feature>
<evidence type="ECO:0000256" key="2">
    <source>
        <dbReference type="SAM" id="MobiDB-lite"/>
    </source>
</evidence>
<sequence length="346" mass="38901">MRSVEDKGCYNHAGPTQEISTSCAKSFDFHKGNVAMRNHRTTLGKPTPSKWDDAQKWLVGLSRVGEKNQSSKAKPRNSNVDDLRLIAPVPQKEHDYSSGEDEGEEKKDGYVVSGMTAQLEVETKKVHESAWRINKPLEYSTPVVRSICVRDMGTEMTPVASQKPSRIATPIRATTFAARSPIASGSSTPIRCQNGKQVAEGGNDTSREFGGDSNACNIPENKNSDLARTLNSLESRVVAWDEAERAKYMARYKHEEVKIQECENHEKKKVEIEMRKMEVLLYRVKARAQERLANKLSATRRIVEEKRASAEAKLNEKVARTFVRADYIRTGHLPSTFSFKLPSLCW</sequence>
<dbReference type="AlphaFoldDB" id="A0A8T1QHP2"/>
<gene>
    <name evidence="4" type="ORF">CIPAW_05G114600</name>
</gene>
<keyword evidence="5" id="KW-1185">Reference proteome</keyword>
<accession>A0A8T1QHP2</accession>
<organism evidence="4 5">
    <name type="scientific">Carya illinoinensis</name>
    <name type="common">Pecan</name>
    <dbReference type="NCBI Taxonomy" id="32201"/>
    <lineage>
        <taxon>Eukaryota</taxon>
        <taxon>Viridiplantae</taxon>
        <taxon>Streptophyta</taxon>
        <taxon>Embryophyta</taxon>
        <taxon>Tracheophyta</taxon>
        <taxon>Spermatophyta</taxon>
        <taxon>Magnoliopsida</taxon>
        <taxon>eudicotyledons</taxon>
        <taxon>Gunneridae</taxon>
        <taxon>Pentapetalae</taxon>
        <taxon>rosids</taxon>
        <taxon>fabids</taxon>
        <taxon>Fagales</taxon>
        <taxon>Juglandaceae</taxon>
        <taxon>Carya</taxon>
    </lineage>
</organism>
<dbReference type="EMBL" id="CM031813">
    <property type="protein sequence ID" value="KAG6653987.1"/>
    <property type="molecule type" value="Genomic_DNA"/>
</dbReference>
<evidence type="ECO:0000256" key="1">
    <source>
        <dbReference type="ARBA" id="ARBA00005711"/>
    </source>
</evidence>
<feature type="region of interest" description="Disordered" evidence="2">
    <location>
        <begin position="198"/>
        <end position="217"/>
    </location>
</feature>
<dbReference type="Pfam" id="PF03763">
    <property type="entry name" value="Remorin_C"/>
    <property type="match status" value="1"/>
</dbReference>
<comment type="caution">
    <text evidence="4">The sequence shown here is derived from an EMBL/GenBank/DDBJ whole genome shotgun (WGS) entry which is preliminary data.</text>
</comment>
<name>A0A8T1QHP2_CARIL</name>
<feature type="domain" description="Remorin C-terminal" evidence="3">
    <location>
        <begin position="233"/>
        <end position="335"/>
    </location>
</feature>
<evidence type="ECO:0000259" key="3">
    <source>
        <dbReference type="Pfam" id="PF03763"/>
    </source>
</evidence>
<evidence type="ECO:0000313" key="4">
    <source>
        <dbReference type="EMBL" id="KAG6653987.1"/>
    </source>
</evidence>
<feature type="compositionally biased region" description="Polar residues" evidence="2">
    <location>
        <begin position="67"/>
        <end position="78"/>
    </location>
</feature>
<comment type="similarity">
    <text evidence="1">Belongs to the remorin family.</text>
</comment>
<protein>
    <recommendedName>
        <fullName evidence="3">Remorin C-terminal domain-containing protein</fullName>
    </recommendedName>
</protein>
<dbReference type="InterPro" id="IPR005516">
    <property type="entry name" value="Remorin_C"/>
</dbReference>
<evidence type="ECO:0000313" key="5">
    <source>
        <dbReference type="Proteomes" id="UP000811609"/>
    </source>
</evidence>
<reference evidence="4" key="1">
    <citation type="submission" date="2020-12" db="EMBL/GenBank/DDBJ databases">
        <title>WGS assembly of Carya illinoinensis cv. Pawnee.</title>
        <authorList>
            <person name="Platts A."/>
            <person name="Shu S."/>
            <person name="Wright S."/>
            <person name="Barry K."/>
            <person name="Edger P."/>
            <person name="Pires J.C."/>
            <person name="Schmutz J."/>
        </authorList>
    </citation>
    <scope>NUCLEOTIDE SEQUENCE</scope>
    <source>
        <tissue evidence="4">Leaf</tissue>
    </source>
</reference>